<evidence type="ECO:0000313" key="4">
    <source>
        <dbReference type="Proteomes" id="UP000199679"/>
    </source>
</evidence>
<evidence type="ECO:0000313" key="3">
    <source>
        <dbReference type="EMBL" id="SDT67506.1"/>
    </source>
</evidence>
<sequence>MDLQRFFWGIAFFIGGLLMLFYIIRKKPASEKTNWQGQWISQYIHFWITAIMGIIVGLVFIIESLAR</sequence>
<dbReference type="EMBL" id="LT629740">
    <property type="protein sequence ID" value="SDT67430.1"/>
    <property type="molecule type" value="Genomic_DNA"/>
</dbReference>
<evidence type="ECO:0000256" key="1">
    <source>
        <dbReference type="SAM" id="Phobius"/>
    </source>
</evidence>
<feature type="transmembrane region" description="Helical" evidence="1">
    <location>
        <begin position="44"/>
        <end position="62"/>
    </location>
</feature>
<accession>A0A1H2CBM7</accession>
<organism evidence="3 4">
    <name type="scientific">Mucilaginibacter mallensis</name>
    <dbReference type="NCBI Taxonomy" id="652787"/>
    <lineage>
        <taxon>Bacteria</taxon>
        <taxon>Pseudomonadati</taxon>
        <taxon>Bacteroidota</taxon>
        <taxon>Sphingobacteriia</taxon>
        <taxon>Sphingobacteriales</taxon>
        <taxon>Sphingobacteriaceae</taxon>
        <taxon>Mucilaginibacter</taxon>
    </lineage>
</organism>
<dbReference type="STRING" id="652787.SAMN05216490_4792"/>
<dbReference type="AlphaFoldDB" id="A0A1H2CBM7"/>
<gene>
    <name evidence="2" type="ORF">SAMN05216490_4792</name>
    <name evidence="3" type="ORF">SAMN05216490_4800</name>
</gene>
<name>A0A1H2CBM7_MUCMA</name>
<dbReference type="Proteomes" id="UP000199679">
    <property type="component" value="Chromosome I"/>
</dbReference>
<reference evidence="3 4" key="1">
    <citation type="submission" date="2016-10" db="EMBL/GenBank/DDBJ databases">
        <authorList>
            <person name="de Groot N.N."/>
        </authorList>
    </citation>
    <scope>NUCLEOTIDE SEQUENCE [LARGE SCALE GENOMIC DNA]</scope>
    <source>
        <strain evidence="3 4">MP1X4</strain>
    </source>
</reference>
<proteinExistence type="predicted"/>
<dbReference type="EMBL" id="LT629740">
    <property type="protein sequence ID" value="SDT67506.1"/>
    <property type="molecule type" value="Genomic_DNA"/>
</dbReference>
<keyword evidence="4" id="KW-1185">Reference proteome</keyword>
<keyword evidence="1" id="KW-0812">Transmembrane</keyword>
<protein>
    <submittedName>
        <fullName evidence="3">Uncharacterized protein</fullName>
    </submittedName>
</protein>
<keyword evidence="1" id="KW-0472">Membrane</keyword>
<keyword evidence="1" id="KW-1133">Transmembrane helix</keyword>
<evidence type="ECO:0000313" key="2">
    <source>
        <dbReference type="EMBL" id="SDT67430.1"/>
    </source>
</evidence>
<feature type="transmembrane region" description="Helical" evidence="1">
    <location>
        <begin position="6"/>
        <end position="24"/>
    </location>
</feature>